<keyword evidence="6" id="KW-1185">Reference proteome</keyword>
<dbReference type="GO" id="GO:0016887">
    <property type="term" value="F:ATP hydrolysis activity"/>
    <property type="evidence" value="ECO:0007669"/>
    <property type="project" value="InterPro"/>
</dbReference>
<dbReference type="SUPFAM" id="SSF52540">
    <property type="entry name" value="P-loop containing nucleoside triphosphate hydrolases"/>
    <property type="match status" value="1"/>
</dbReference>
<dbReference type="InterPro" id="IPR003959">
    <property type="entry name" value="ATPase_AAA_core"/>
</dbReference>
<evidence type="ECO:0000256" key="2">
    <source>
        <dbReference type="ARBA" id="ARBA00022840"/>
    </source>
</evidence>
<dbReference type="Gene3D" id="1.10.8.60">
    <property type="match status" value="1"/>
</dbReference>
<dbReference type="SMART" id="SM00382">
    <property type="entry name" value="AAA"/>
    <property type="match status" value="1"/>
</dbReference>
<evidence type="ECO:0000256" key="3">
    <source>
        <dbReference type="RuleBase" id="RU003651"/>
    </source>
</evidence>
<comment type="similarity">
    <text evidence="3">Belongs to the AAA ATPase family.</text>
</comment>
<dbReference type="Proteomes" id="UP000069902">
    <property type="component" value="Chromosome cPNK"/>
</dbReference>
<dbReference type="STRING" id="389348.PNK_2431"/>
<dbReference type="InterPro" id="IPR050168">
    <property type="entry name" value="AAA_ATPase_domain"/>
</dbReference>
<evidence type="ECO:0000259" key="4">
    <source>
        <dbReference type="SMART" id="SM00382"/>
    </source>
</evidence>
<accession>A0A0U5JDH5</accession>
<dbReference type="InterPro" id="IPR003593">
    <property type="entry name" value="AAA+_ATPase"/>
</dbReference>
<keyword evidence="2 3" id="KW-0067">ATP-binding</keyword>
<dbReference type="AlphaFoldDB" id="A0A0U5JDH5"/>
<evidence type="ECO:0000256" key="1">
    <source>
        <dbReference type="ARBA" id="ARBA00022741"/>
    </source>
</evidence>
<dbReference type="GO" id="GO:0005524">
    <property type="term" value="F:ATP binding"/>
    <property type="evidence" value="ECO:0007669"/>
    <property type="project" value="UniProtKB-KW"/>
</dbReference>
<dbReference type="PANTHER" id="PTHR23077">
    <property type="entry name" value="AAA-FAMILY ATPASE"/>
    <property type="match status" value="1"/>
</dbReference>
<evidence type="ECO:0000313" key="5">
    <source>
        <dbReference type="EMBL" id="CUI18025.1"/>
    </source>
</evidence>
<sequence length="357" mass="40316">MTQISKPSFPPGWVLPGGARILKRVDKQQFVEAFLLDSGEYLYLFHDEEIAKKLKNRDISHEVLFAGGLEIKGKRYPDHKEGDIPERLKNLIQRRGLDAIAGMAELKKTLIRDVIQPFLNWEAYEKYGVTPSNGILFFGPPGCGKTFIAKKLAEALRAELIEMSEGTIGSPYIHATSNNIVQAFRKAEQIAPCILFVDEISGLMPRRDSLSSCEQYREAEISEFLMHMEGSVKKKVLVIGATNFPERIDPAILRSGRMDKRIFISPPDKEARRELFYLLLEDRPVSSDIDIETLAGMTEGLISSDLKLIANNAALKALQDNTLISMDLLVEEASRFKPSLSQQDLNRYLEFEGFHRN</sequence>
<dbReference type="Pfam" id="PF00004">
    <property type="entry name" value="AAA"/>
    <property type="match status" value="1"/>
</dbReference>
<reference evidence="6" key="1">
    <citation type="submission" date="2015-09" db="EMBL/GenBank/DDBJ databases">
        <authorList>
            <person name="Bertelli C."/>
        </authorList>
    </citation>
    <scope>NUCLEOTIDE SEQUENCE [LARGE SCALE GENOMIC DNA]</scope>
    <source>
        <strain evidence="6">KNic</strain>
    </source>
</reference>
<gene>
    <name evidence="5" type="ORF">PNK_2431</name>
</gene>
<proteinExistence type="inferred from homology"/>
<keyword evidence="1 3" id="KW-0547">Nucleotide-binding</keyword>
<dbReference type="KEGG" id="pnl:PNK_2431"/>
<dbReference type="EMBL" id="LN879502">
    <property type="protein sequence ID" value="CUI18025.1"/>
    <property type="molecule type" value="Genomic_DNA"/>
</dbReference>
<evidence type="ECO:0000313" key="6">
    <source>
        <dbReference type="Proteomes" id="UP000069902"/>
    </source>
</evidence>
<dbReference type="PROSITE" id="PS00674">
    <property type="entry name" value="AAA"/>
    <property type="match status" value="1"/>
</dbReference>
<dbReference type="InParanoid" id="A0A0U5JDH5"/>
<dbReference type="RefSeq" id="WP_051981791.1">
    <property type="nucleotide sequence ID" value="NZ_LN879502.1"/>
</dbReference>
<name>A0A0U5JDH5_9BACT</name>
<dbReference type="InterPro" id="IPR003960">
    <property type="entry name" value="ATPase_AAA_CS"/>
</dbReference>
<dbReference type="Gene3D" id="3.40.50.300">
    <property type="entry name" value="P-loop containing nucleotide triphosphate hydrolases"/>
    <property type="match status" value="1"/>
</dbReference>
<feature type="domain" description="AAA+ ATPase" evidence="4">
    <location>
        <begin position="131"/>
        <end position="268"/>
    </location>
</feature>
<organism evidence="5 6">
    <name type="scientific">Candidatus Protochlamydia naegleriophila</name>
    <dbReference type="NCBI Taxonomy" id="389348"/>
    <lineage>
        <taxon>Bacteria</taxon>
        <taxon>Pseudomonadati</taxon>
        <taxon>Chlamydiota</taxon>
        <taxon>Chlamydiia</taxon>
        <taxon>Parachlamydiales</taxon>
        <taxon>Parachlamydiaceae</taxon>
        <taxon>Candidatus Protochlamydia</taxon>
    </lineage>
</organism>
<dbReference type="PANTHER" id="PTHR23077:SF171">
    <property type="entry name" value="NUCLEAR VALOSIN-CONTAINING PROTEIN-LIKE"/>
    <property type="match status" value="1"/>
</dbReference>
<dbReference type="InterPro" id="IPR027417">
    <property type="entry name" value="P-loop_NTPase"/>
</dbReference>
<dbReference type="PATRIC" id="fig|389348.3.peg.2724"/>
<protein>
    <submittedName>
        <fullName evidence="5">Putative AAA ATPase family protein</fullName>
    </submittedName>
</protein>